<evidence type="ECO:0000256" key="1">
    <source>
        <dbReference type="ARBA" id="ARBA00022737"/>
    </source>
</evidence>
<dbReference type="PANTHER" id="PTHR45586:SF1">
    <property type="entry name" value="LIPOPOLYSACCHARIDE ASSEMBLY PROTEIN B"/>
    <property type="match status" value="1"/>
</dbReference>
<dbReference type="PANTHER" id="PTHR45586">
    <property type="entry name" value="TPR REPEAT-CONTAINING PROTEIN PA4667"/>
    <property type="match status" value="1"/>
</dbReference>
<dbReference type="EMBL" id="NRSD01000025">
    <property type="protein sequence ID" value="MBK1646422.1"/>
    <property type="molecule type" value="Genomic_DNA"/>
</dbReference>
<reference evidence="3 4" key="1">
    <citation type="journal article" date="2020" name="Microorganisms">
        <title>Osmotic Adaptation and Compatible Solute Biosynthesis of Phototrophic Bacteria as Revealed from Genome Analyses.</title>
        <authorList>
            <person name="Imhoff J.F."/>
            <person name="Rahn T."/>
            <person name="Kunzel S."/>
            <person name="Keller A."/>
            <person name="Neulinger S.C."/>
        </authorList>
    </citation>
    <scope>NUCLEOTIDE SEQUENCE [LARGE SCALE GENOMIC DNA]</scope>
    <source>
        <strain evidence="3 4">DSM 21303</strain>
    </source>
</reference>
<organism evidence="3 4">
    <name type="scientific">Thiocapsa imhoffii</name>
    <dbReference type="NCBI Taxonomy" id="382777"/>
    <lineage>
        <taxon>Bacteria</taxon>
        <taxon>Pseudomonadati</taxon>
        <taxon>Pseudomonadota</taxon>
        <taxon>Gammaproteobacteria</taxon>
        <taxon>Chromatiales</taxon>
        <taxon>Chromatiaceae</taxon>
        <taxon>Thiocapsa</taxon>
    </lineage>
</organism>
<dbReference type="InterPro" id="IPR019734">
    <property type="entry name" value="TPR_rpt"/>
</dbReference>
<dbReference type="Pfam" id="PF14559">
    <property type="entry name" value="TPR_19"/>
    <property type="match status" value="1"/>
</dbReference>
<gene>
    <name evidence="3" type="ORF">CKO25_17575</name>
</gene>
<evidence type="ECO:0000313" key="4">
    <source>
        <dbReference type="Proteomes" id="UP001138802"/>
    </source>
</evidence>
<dbReference type="Gene3D" id="1.25.40.10">
    <property type="entry name" value="Tetratricopeptide repeat domain"/>
    <property type="match status" value="3"/>
</dbReference>
<keyword evidence="4" id="KW-1185">Reference proteome</keyword>
<evidence type="ECO:0008006" key="5">
    <source>
        <dbReference type="Google" id="ProtNLM"/>
    </source>
</evidence>
<accession>A0A9X0WKI0</accession>
<dbReference type="InterPro" id="IPR051012">
    <property type="entry name" value="CellSynth/LPSAsmb/PSIAsmb"/>
</dbReference>
<protein>
    <recommendedName>
        <fullName evidence="5">Tetratricopeptide repeat protein</fullName>
    </recommendedName>
</protein>
<dbReference type="AlphaFoldDB" id="A0A9X0WKI0"/>
<dbReference type="SUPFAM" id="SSF48452">
    <property type="entry name" value="TPR-like"/>
    <property type="match status" value="1"/>
</dbReference>
<keyword evidence="2" id="KW-0802">TPR repeat</keyword>
<comment type="caution">
    <text evidence="3">The sequence shown here is derived from an EMBL/GenBank/DDBJ whole genome shotgun (WGS) entry which is preliminary data.</text>
</comment>
<dbReference type="SMART" id="SM00028">
    <property type="entry name" value="TPR"/>
    <property type="match status" value="3"/>
</dbReference>
<name>A0A9X0WKI0_9GAMM</name>
<evidence type="ECO:0000256" key="2">
    <source>
        <dbReference type="ARBA" id="ARBA00022803"/>
    </source>
</evidence>
<dbReference type="Proteomes" id="UP001138802">
    <property type="component" value="Unassembled WGS sequence"/>
</dbReference>
<dbReference type="InterPro" id="IPR011990">
    <property type="entry name" value="TPR-like_helical_dom_sf"/>
</dbReference>
<proteinExistence type="predicted"/>
<sequence length="891" mass="100533">MEFDQQRRGVAVALGLILLLALVQPAAFVQPSLGSTIVPEAAWIDDREARLELARILAALGQVRETREQVIAMAAAEPHDPAHQLALANIMMTWGDFRRAEVILRPLLARDDLDGPTRRRAALELSRVLLAAQRYEEAEEELLLALHGDERDRQAWHDLVALRIAEQDVDNALILLEAPAPVPSDDPTRLRQQSRALSATGAYHAALDLQTALVEQGAERRADAVARARLLIRLERQEEADALLAGLLADDPDDIDARYLWFHLDPQREEDPWCEAQPPRLTPEQLVRWGELDAQAGQHAAAIVCLEAALEQDPEQFQARLALAEATATVRDYDRSIALLDALLEDFPETSKLQFTRARVLSWAERYEDAQEAYAALREALPEDPVPTREAARVALWSKDAETATRLYRELQVSEQAERFQSEVESLRMRTQRPAIDAALSDLGEALGDGRVYPMLGPLEEALAEEGDALLPELRDQLARLVIELRPLDRIQESAFLEEQAKLRAWHRRFRTANTRFTELIAVQPGNQEARFDLAQMQCIIGLHDKSIDTYESLLNIDPLHTRASEAVERITIRSRPSLGLNLSAWSEESPGGTRLAAIDRQHAELAAEIPLKNGRYLVNVGQHLWQERPKPLDDVRGGDQLLGTYEAQGQSLGFSGVLTSWLSAAAQITYKDYRSSALTDPTLGRAAITVNLRDWADLSLEYERTEMLANGFALEQGILANLWRLRLSVPVRRWLDLGVLAEYQDYSDDNQGVALRADLGVVLKDHPRELKVTLTGEYRDVRNQNIFEYEGANLVNIQYPYWTPQDYVAGALTLQWRHDLAEFLFCGARQHVYLLKLGLGTDTEHNAGIRFEGEYRYDFAPRWSFTAQGMIQRSREWDAEGLWLGLSYRF</sequence>
<dbReference type="Pfam" id="PF13432">
    <property type="entry name" value="TPR_16"/>
    <property type="match status" value="2"/>
</dbReference>
<evidence type="ECO:0000313" key="3">
    <source>
        <dbReference type="EMBL" id="MBK1646422.1"/>
    </source>
</evidence>
<keyword evidence="1" id="KW-0677">Repeat</keyword>